<sequence length="61" mass="7139">VQGLLYHIAVDNMRSGPQHTELFEQVIIVRKIRNRVKDAEFGKEFVTNVRVTRMAQSDKIR</sequence>
<organism evidence="1 2">
    <name type="scientific">Ambrosia artemisiifolia</name>
    <name type="common">Common ragweed</name>
    <dbReference type="NCBI Taxonomy" id="4212"/>
    <lineage>
        <taxon>Eukaryota</taxon>
        <taxon>Viridiplantae</taxon>
        <taxon>Streptophyta</taxon>
        <taxon>Embryophyta</taxon>
        <taxon>Tracheophyta</taxon>
        <taxon>Spermatophyta</taxon>
        <taxon>Magnoliopsida</taxon>
        <taxon>eudicotyledons</taxon>
        <taxon>Gunneridae</taxon>
        <taxon>Pentapetalae</taxon>
        <taxon>asterids</taxon>
        <taxon>campanulids</taxon>
        <taxon>Asterales</taxon>
        <taxon>Asteraceae</taxon>
        <taxon>Asteroideae</taxon>
        <taxon>Heliantheae alliance</taxon>
        <taxon>Heliantheae</taxon>
        <taxon>Ambrosia</taxon>
    </lineage>
</organism>
<evidence type="ECO:0000313" key="2">
    <source>
        <dbReference type="Proteomes" id="UP001206925"/>
    </source>
</evidence>
<reference evidence="1" key="1">
    <citation type="submission" date="2022-06" db="EMBL/GenBank/DDBJ databases">
        <title>Uncovering the hologenomic basis of an extraordinary plant invasion.</title>
        <authorList>
            <person name="Bieker V.C."/>
            <person name="Martin M.D."/>
            <person name="Gilbert T."/>
            <person name="Hodgins K."/>
            <person name="Battlay P."/>
            <person name="Petersen B."/>
            <person name="Wilson J."/>
        </authorList>
    </citation>
    <scope>NUCLEOTIDE SEQUENCE</scope>
    <source>
        <strain evidence="1">AA19_3_7</strain>
        <tissue evidence="1">Leaf</tissue>
    </source>
</reference>
<evidence type="ECO:0000313" key="1">
    <source>
        <dbReference type="EMBL" id="KAI7743948.1"/>
    </source>
</evidence>
<accession>A0AAD5CLC3</accession>
<proteinExistence type="predicted"/>
<gene>
    <name evidence="1" type="ORF">M8C21_031526</name>
</gene>
<dbReference type="Proteomes" id="UP001206925">
    <property type="component" value="Unassembled WGS sequence"/>
</dbReference>
<name>A0AAD5CLC3_AMBAR</name>
<keyword evidence="2" id="KW-1185">Reference proteome</keyword>
<dbReference type="EMBL" id="JAMZMK010007620">
    <property type="protein sequence ID" value="KAI7743948.1"/>
    <property type="molecule type" value="Genomic_DNA"/>
</dbReference>
<comment type="caution">
    <text evidence="1">The sequence shown here is derived from an EMBL/GenBank/DDBJ whole genome shotgun (WGS) entry which is preliminary data.</text>
</comment>
<feature type="non-terminal residue" evidence="1">
    <location>
        <position position="1"/>
    </location>
</feature>
<dbReference type="AlphaFoldDB" id="A0AAD5CLC3"/>
<protein>
    <submittedName>
        <fullName evidence="1">Uncharacterized protein</fullName>
    </submittedName>
</protein>